<dbReference type="Proteomes" id="UP000182719">
    <property type="component" value="Unassembled WGS sequence"/>
</dbReference>
<reference evidence="3" key="1">
    <citation type="submission" date="2016-10" db="EMBL/GenBank/DDBJ databases">
        <authorList>
            <person name="Varghese N."/>
            <person name="Submissions S."/>
        </authorList>
    </citation>
    <scope>NUCLEOTIDE SEQUENCE [LARGE SCALE GENOMIC DNA]</scope>
    <source>
        <strain evidence="3">DSM 17044</strain>
    </source>
</reference>
<organism evidence="2 3">
    <name type="scientific">Stigmatella aurantiaca</name>
    <dbReference type="NCBI Taxonomy" id="41"/>
    <lineage>
        <taxon>Bacteria</taxon>
        <taxon>Pseudomonadati</taxon>
        <taxon>Myxococcota</taxon>
        <taxon>Myxococcia</taxon>
        <taxon>Myxococcales</taxon>
        <taxon>Cystobacterineae</taxon>
        <taxon>Archangiaceae</taxon>
        <taxon>Stigmatella</taxon>
    </lineage>
</organism>
<proteinExistence type="predicted"/>
<dbReference type="AlphaFoldDB" id="A0A1H8CQ21"/>
<feature type="region of interest" description="Disordered" evidence="1">
    <location>
        <begin position="1"/>
        <end position="35"/>
    </location>
</feature>
<evidence type="ECO:0000313" key="3">
    <source>
        <dbReference type="Proteomes" id="UP000182719"/>
    </source>
</evidence>
<gene>
    <name evidence="2" type="ORF">SAMN05444354_12736</name>
</gene>
<evidence type="ECO:0000256" key="1">
    <source>
        <dbReference type="SAM" id="MobiDB-lite"/>
    </source>
</evidence>
<protein>
    <submittedName>
        <fullName evidence="2">Uncharacterized protein</fullName>
    </submittedName>
</protein>
<dbReference type="EMBL" id="FOAP01000027">
    <property type="protein sequence ID" value="SEM97100.1"/>
    <property type="molecule type" value="Genomic_DNA"/>
</dbReference>
<feature type="compositionally biased region" description="Low complexity" evidence="1">
    <location>
        <begin position="1"/>
        <end position="21"/>
    </location>
</feature>
<accession>A0A1H8CQ21</accession>
<keyword evidence="3" id="KW-1185">Reference proteome</keyword>
<sequence length="99" mass="10325">MQVGSSASAHPSAVSPAPSVGTKGGPPRTAQPSALEAEQKYLAEVRKQLADVANGLAEKLAKQEPGSPVAAQLRIRLETLQRFGEKLGVQQEDVSAKAH</sequence>
<evidence type="ECO:0000313" key="2">
    <source>
        <dbReference type="EMBL" id="SEM97100.1"/>
    </source>
</evidence>
<name>A0A1H8CQ21_STIAU</name>